<evidence type="ECO:0000313" key="1">
    <source>
        <dbReference type="EMBL" id="TDE17718.1"/>
    </source>
</evidence>
<organism evidence="1 2">
    <name type="scientific">Dyadobacter psychrotolerans</name>
    <dbReference type="NCBI Taxonomy" id="2541721"/>
    <lineage>
        <taxon>Bacteria</taxon>
        <taxon>Pseudomonadati</taxon>
        <taxon>Bacteroidota</taxon>
        <taxon>Cytophagia</taxon>
        <taxon>Cytophagales</taxon>
        <taxon>Spirosomataceae</taxon>
        <taxon>Dyadobacter</taxon>
    </lineage>
</organism>
<accession>A0A4V2Z4R5</accession>
<reference evidence="1 2" key="1">
    <citation type="submission" date="2019-03" db="EMBL/GenBank/DDBJ databases">
        <title>Dyadobacter AR-3-6 sp. nov., isolated from arctic soil.</title>
        <authorList>
            <person name="Chaudhary D.K."/>
        </authorList>
    </citation>
    <scope>NUCLEOTIDE SEQUENCE [LARGE SCALE GENOMIC DNA]</scope>
    <source>
        <strain evidence="1 2">AR-3-6</strain>
    </source>
</reference>
<dbReference type="RefSeq" id="WP_131957584.1">
    <property type="nucleotide sequence ID" value="NZ_SMFL01000002.1"/>
</dbReference>
<proteinExistence type="predicted"/>
<dbReference type="AlphaFoldDB" id="A0A4V2Z4R5"/>
<keyword evidence="2" id="KW-1185">Reference proteome</keyword>
<sequence>MNVGSIFVALGFKVDDKNLKQFDGGIRGLSSNMLAAVGSITAGLYALDRFVESSTTAAAKIANIGEQTGLGTTELQKFAYAANNANSAFSFDSALSGLANLRKSIYDIQMGKGNNSAWNILGIDPTGKDIEQIINELAEKTNGMDRARATDLLNQTGLGGDYLKLLQEIYQNPNYVNQTGLPLAISPDDLATLAEADRLLNNMWKNLSLMKSQATVSLFKWAEGLGDPRYENNRVQEVKDWWEFVKEGAGNKVDGGVNWLKEMAQPEADIPFEDTLLYKGLKNSLSFLEEADRNVRTAQGDTNVTINVNGVQDPDAVGEAVQRHIQEAQDQRPARLP</sequence>
<dbReference type="Proteomes" id="UP000294850">
    <property type="component" value="Unassembled WGS sequence"/>
</dbReference>
<protein>
    <submittedName>
        <fullName evidence="1">Uncharacterized protein</fullName>
    </submittedName>
</protein>
<dbReference type="EMBL" id="SMFL01000002">
    <property type="protein sequence ID" value="TDE17718.1"/>
    <property type="molecule type" value="Genomic_DNA"/>
</dbReference>
<name>A0A4V2Z4R5_9BACT</name>
<comment type="caution">
    <text evidence="1">The sequence shown here is derived from an EMBL/GenBank/DDBJ whole genome shotgun (WGS) entry which is preliminary data.</text>
</comment>
<evidence type="ECO:0000313" key="2">
    <source>
        <dbReference type="Proteomes" id="UP000294850"/>
    </source>
</evidence>
<gene>
    <name evidence="1" type="ORF">E0F88_07455</name>
</gene>